<evidence type="ECO:0000256" key="4">
    <source>
        <dbReference type="ARBA" id="ARBA00023136"/>
    </source>
</evidence>
<comment type="caution">
    <text evidence="6">The sequence shown here is derived from an EMBL/GenBank/DDBJ whole genome shotgun (WGS) entry which is preliminary data.</text>
</comment>
<comment type="subcellular location">
    <subcellularLocation>
        <location evidence="1">Membrane</location>
        <topology evidence="1">Multi-pass membrane protein</topology>
    </subcellularLocation>
</comment>
<dbReference type="AlphaFoldDB" id="A0AAV8U5P1"/>
<evidence type="ECO:0000256" key="1">
    <source>
        <dbReference type="ARBA" id="ARBA00004141"/>
    </source>
</evidence>
<evidence type="ECO:0000313" key="7">
    <source>
        <dbReference type="Proteomes" id="UP001159364"/>
    </source>
</evidence>
<reference evidence="6 7" key="1">
    <citation type="submission" date="2021-09" db="EMBL/GenBank/DDBJ databases">
        <title>Genomic insights and catalytic innovation underlie evolution of tropane alkaloids biosynthesis.</title>
        <authorList>
            <person name="Wang Y.-J."/>
            <person name="Tian T."/>
            <person name="Huang J.-P."/>
            <person name="Huang S.-X."/>
        </authorList>
    </citation>
    <scope>NUCLEOTIDE SEQUENCE [LARGE SCALE GENOMIC DNA]</scope>
    <source>
        <strain evidence="6">KIB-2018</strain>
        <tissue evidence="6">Leaf</tissue>
    </source>
</reference>
<evidence type="ECO:0000256" key="2">
    <source>
        <dbReference type="ARBA" id="ARBA00022692"/>
    </source>
</evidence>
<evidence type="ECO:0008006" key="8">
    <source>
        <dbReference type="Google" id="ProtNLM"/>
    </source>
</evidence>
<evidence type="ECO:0000313" key="6">
    <source>
        <dbReference type="EMBL" id="KAJ8773645.1"/>
    </source>
</evidence>
<dbReference type="SUPFAM" id="SSF103481">
    <property type="entry name" value="Multidrug resistance efflux transporter EmrE"/>
    <property type="match status" value="1"/>
</dbReference>
<dbReference type="Proteomes" id="UP001159364">
    <property type="component" value="Linkage Group LG01"/>
</dbReference>
<feature type="transmembrane region" description="Helical" evidence="5">
    <location>
        <begin position="155"/>
        <end position="175"/>
    </location>
</feature>
<evidence type="ECO:0000256" key="3">
    <source>
        <dbReference type="ARBA" id="ARBA00022989"/>
    </source>
</evidence>
<feature type="transmembrane region" description="Helical" evidence="5">
    <location>
        <begin position="74"/>
        <end position="94"/>
    </location>
</feature>
<keyword evidence="7" id="KW-1185">Reference proteome</keyword>
<gene>
    <name evidence="6" type="ORF">K2173_005891</name>
</gene>
<keyword evidence="2 5" id="KW-0812">Transmembrane</keyword>
<feature type="transmembrane region" description="Helical" evidence="5">
    <location>
        <begin position="244"/>
        <end position="262"/>
    </location>
</feature>
<dbReference type="GO" id="GO:0022857">
    <property type="term" value="F:transmembrane transporter activity"/>
    <property type="evidence" value="ECO:0007669"/>
    <property type="project" value="InterPro"/>
</dbReference>
<dbReference type="EMBL" id="JAIWQS010000001">
    <property type="protein sequence ID" value="KAJ8773645.1"/>
    <property type="molecule type" value="Genomic_DNA"/>
</dbReference>
<feature type="transmembrane region" description="Helical" evidence="5">
    <location>
        <begin position="215"/>
        <end position="238"/>
    </location>
</feature>
<feature type="transmembrane region" description="Helical" evidence="5">
    <location>
        <begin position="114"/>
        <end position="134"/>
    </location>
</feature>
<dbReference type="InterPro" id="IPR030184">
    <property type="entry name" value="WAT1-related"/>
</dbReference>
<evidence type="ECO:0000256" key="5">
    <source>
        <dbReference type="SAM" id="Phobius"/>
    </source>
</evidence>
<proteinExistence type="predicted"/>
<keyword evidence="3 5" id="KW-1133">Transmembrane helix</keyword>
<dbReference type="PANTHER" id="PTHR31218">
    <property type="entry name" value="WAT1-RELATED PROTEIN"/>
    <property type="match status" value="1"/>
</dbReference>
<sequence length="293" mass="31887">MVGRSERSPLTFWLLCKILLLAVLGTATQFLSYVGIQYSSPALGTAMLNLIPAFTFMLAIFFRLEKVDWRSKSSIAKSLGTVVSISGAFVATFYKGPTLLTTLSNISDASLPSLYTSQFRWTIGGLFLTALALMDSARYILLTFILKEFPAVLSVVFYYFFFKTILAAAVSLILAEETSSWMLRADIGLVAILYNGTIGGPFRDSIASWCVSKTGPVYVTMFKPLGLIFAIVMDSIFLGDSVSLGSLLGAIIIVSGFYAVMWGKAKEEKTGEGNYGSSTSKLPLLQTKDETCI</sequence>
<organism evidence="6 7">
    <name type="scientific">Erythroxylum novogranatense</name>
    <dbReference type="NCBI Taxonomy" id="1862640"/>
    <lineage>
        <taxon>Eukaryota</taxon>
        <taxon>Viridiplantae</taxon>
        <taxon>Streptophyta</taxon>
        <taxon>Embryophyta</taxon>
        <taxon>Tracheophyta</taxon>
        <taxon>Spermatophyta</taxon>
        <taxon>Magnoliopsida</taxon>
        <taxon>eudicotyledons</taxon>
        <taxon>Gunneridae</taxon>
        <taxon>Pentapetalae</taxon>
        <taxon>rosids</taxon>
        <taxon>fabids</taxon>
        <taxon>Malpighiales</taxon>
        <taxon>Erythroxylaceae</taxon>
        <taxon>Erythroxylum</taxon>
    </lineage>
</organism>
<feature type="transmembrane region" description="Helical" evidence="5">
    <location>
        <begin position="181"/>
        <end position="203"/>
    </location>
</feature>
<feature type="transmembrane region" description="Helical" evidence="5">
    <location>
        <begin position="42"/>
        <end position="62"/>
    </location>
</feature>
<protein>
    <recommendedName>
        <fullName evidence="8">WAT1-related protein</fullName>
    </recommendedName>
</protein>
<name>A0AAV8U5P1_9ROSI</name>
<accession>A0AAV8U5P1</accession>
<dbReference type="InterPro" id="IPR037185">
    <property type="entry name" value="EmrE-like"/>
</dbReference>
<feature type="transmembrane region" description="Helical" evidence="5">
    <location>
        <begin position="12"/>
        <end position="36"/>
    </location>
</feature>
<keyword evidence="4 5" id="KW-0472">Membrane</keyword>
<dbReference type="GO" id="GO:0016020">
    <property type="term" value="C:membrane"/>
    <property type="evidence" value="ECO:0007669"/>
    <property type="project" value="InterPro"/>
</dbReference>